<dbReference type="PANTHER" id="PTHR12616">
    <property type="entry name" value="VACUOLAR PROTEIN SORTING VPS41"/>
    <property type="match status" value="1"/>
</dbReference>
<dbReference type="GO" id="GO:0030897">
    <property type="term" value="C:HOPS complex"/>
    <property type="evidence" value="ECO:0007669"/>
    <property type="project" value="TreeGrafter"/>
</dbReference>
<dbReference type="Pfam" id="PF12816">
    <property type="entry name" value="TPR_Vps8"/>
    <property type="match status" value="1"/>
</dbReference>
<dbReference type="PROSITE" id="PS50082">
    <property type="entry name" value="WD_REPEATS_2"/>
    <property type="match status" value="1"/>
</dbReference>
<evidence type="ECO:0000313" key="5">
    <source>
        <dbReference type="EMBL" id="CAB3988597.1"/>
    </source>
</evidence>
<keyword evidence="6" id="KW-1185">Reference proteome</keyword>
<evidence type="ECO:0000256" key="4">
    <source>
        <dbReference type="SAM" id="MobiDB-lite"/>
    </source>
</evidence>
<dbReference type="InterPro" id="IPR001680">
    <property type="entry name" value="WD40_rpt"/>
</dbReference>
<dbReference type="InterPro" id="IPR036322">
    <property type="entry name" value="WD40_repeat_dom_sf"/>
</dbReference>
<dbReference type="Pfam" id="PF23413">
    <property type="entry name" value="zf_RING_Vps8_fungal"/>
    <property type="match status" value="1"/>
</dbReference>
<dbReference type="PANTHER" id="PTHR12616:SF8">
    <property type="entry name" value="VACUOLAR PROTEIN SORTING-ASSOCIATED PROTEIN 8 HOMOLOG"/>
    <property type="match status" value="1"/>
</dbReference>
<dbReference type="Gene3D" id="2.130.10.10">
    <property type="entry name" value="YVTN repeat-like/Quinoprotein amine dehydrogenase"/>
    <property type="match status" value="1"/>
</dbReference>
<protein>
    <submittedName>
        <fullName evidence="5">Vacuolar sorting-associated 8 homolog</fullName>
    </submittedName>
</protein>
<sequence length="1348" mass="151848">MAGKSEEDLLNLDGLLSVTNSLGSDILGSDGANKSSSFPFSSKYGSNSAMVDLEMDLPTVKDMPTLESILNEEDDIGDIDLTVDIKLEDILNEQKPPGSDTNSGADERKHGSILRKVILRKISAQVQSASSRIEAGLPTAMAVSTIIAVGTSHGIVLIFDAKQALQLVLGTTAQGAEYGAVTALGINTNSTRLLCGHAKGQITMWDLSTGKCVRSILDAHPPGSAVLHVLFTDDLTEAVCSDSGGSVFLLTFKKVIGMRTYESQVVFSGSRGEVCVLAPLNFPESLKDDPLSERSLLALATLTKVVVLALKPLFSVVFTYGLKGSPDSLPLLAWNFVLIQHVDMTKLLSPVLAFARESKIYLFGARATIDDGNIVFTKLDEIKTDFKIISIHWLDSQLIALVDALERIHLMDVKNGEILETLDLDSIQLVYSSSFFKSLSNGGNVSEALALASEHSCYQSVVSFNSQLFILGRQSIHVFTIRSWDDRISVFVKQNDFIGALKLALSFYNRTARGVLGLSYEKITENANNKNLRSYFKDNIPVCIDYCVAIDRIELLFSDIYDKLSSVDITKEVFLESLQSYIEEDRLVSLTPIVMKDFVGHYQKMERLKDVERCLVHLDLVNLDIDQTVKLCWKYELYDAVIYVYNRGMADFGTPLEELLRILKEASESKVPLNESTQELGYKLLVYISCCFAGRAYSVGNIPEELVKPVREQVAETLIKTSTVDSSNGQTYPNIRTLLDFDTAEFLNVLSLAFEETDFNEDCGIVDGTPGRQRFINVLLEVVVQGTGFTPTQVVLFEQVLEYLSNPEDMVRHNEREQALLELLDSGALKQFDEERILVLAENGKFYQVCEILYIRRRQYGKVLSCYFRDQSRQHQAFEFVKVKMTDDSYTDLDRAELKQTVLESLLDFVAVDTRRTAHMIMAHFPDSLKWAVQKLEDQRQILYNFLKSVFDISESSLSKCEPPSDATTNETFIELMCEFEPSAVYRHLRSADNYRLQETLEIVKRFDIIDATAYLLEKSGDVKGAFSLLLQALEQCVKNVNQGFTNRVNSKEISMVLSTCKATLLVIIQLCQRNSRRMDEYERENLWFPLLEVVMSPQRKLSDMTSDHFLAFKDLTRHVLNSMTGHISLPMILQKIMQDPTYNSGKFGEIRELIMGMLDTYSYEETLLTTTNHLLASDLHRSLNHMKGLLNHGIKPRQFICQLCHRPIMRGEMAPKHGDLIIFRCRHCCHTECLRNEFGENTEWSCPVCSKKNITRRASCTDDQTSDSTQTERSKKNPTLSSEQTDALSRLRKHLKGPSRLKMLNELSKDNDLSGLSYRGRRSRFASKNLLQDDEFQLHLAPRSQFS</sequence>
<dbReference type="Pfam" id="PF25066">
    <property type="entry name" value="TPR_VPS8_2"/>
    <property type="match status" value="1"/>
</dbReference>
<evidence type="ECO:0000313" key="6">
    <source>
        <dbReference type="Proteomes" id="UP001152795"/>
    </source>
</evidence>
<evidence type="ECO:0000256" key="3">
    <source>
        <dbReference type="ARBA" id="ARBA00022833"/>
    </source>
</evidence>
<dbReference type="EMBL" id="CACRXK020001350">
    <property type="protein sequence ID" value="CAB3988597.1"/>
    <property type="molecule type" value="Genomic_DNA"/>
</dbReference>
<feature type="compositionally biased region" description="Polar residues" evidence="4">
    <location>
        <begin position="1278"/>
        <end position="1288"/>
    </location>
</feature>
<evidence type="ECO:0000256" key="2">
    <source>
        <dbReference type="ARBA" id="ARBA00022771"/>
    </source>
</evidence>
<feature type="region of interest" description="Disordered" evidence="4">
    <location>
        <begin position="1261"/>
        <end position="1288"/>
    </location>
</feature>
<dbReference type="InterPro" id="IPR015943">
    <property type="entry name" value="WD40/YVTN_repeat-like_dom_sf"/>
</dbReference>
<dbReference type="Proteomes" id="UP001152795">
    <property type="component" value="Unassembled WGS sequence"/>
</dbReference>
<dbReference type="InterPro" id="IPR025941">
    <property type="entry name" value="Vps8_central_dom"/>
</dbReference>
<dbReference type="GO" id="GO:0034058">
    <property type="term" value="P:endosomal vesicle fusion"/>
    <property type="evidence" value="ECO:0007669"/>
    <property type="project" value="TreeGrafter"/>
</dbReference>
<evidence type="ECO:0000256" key="1">
    <source>
        <dbReference type="ARBA" id="ARBA00009422"/>
    </source>
</evidence>
<comment type="caution">
    <text evidence="5">The sequence shown here is derived from an EMBL/GenBank/DDBJ whole genome shotgun (WGS) entry which is preliminary data.</text>
</comment>
<keyword evidence="2" id="KW-0863">Zinc-finger</keyword>
<comment type="similarity">
    <text evidence="1">Belongs to the VPS8 family.</text>
</comment>
<keyword evidence="2" id="KW-0479">Metal-binding</keyword>
<dbReference type="InterPro" id="IPR059070">
    <property type="entry name" value="TPR_VPS8_2"/>
</dbReference>
<name>A0A6S7GQ87_PARCT</name>
<accession>A0A6S7GQ87</accession>
<dbReference type="GO" id="GO:0005770">
    <property type="term" value="C:late endosome"/>
    <property type="evidence" value="ECO:0007669"/>
    <property type="project" value="TreeGrafter"/>
</dbReference>
<dbReference type="Pfam" id="PF23556">
    <property type="entry name" value="TPR_Vps41"/>
    <property type="match status" value="1"/>
</dbReference>
<proteinExistence type="inferred from homology"/>
<dbReference type="InterPro" id="IPR001841">
    <property type="entry name" value="Znf_RING"/>
</dbReference>
<keyword evidence="3" id="KW-0862">Zinc</keyword>
<dbReference type="GO" id="GO:0008270">
    <property type="term" value="F:zinc ion binding"/>
    <property type="evidence" value="ECO:0007669"/>
    <property type="project" value="UniProtKB-KW"/>
</dbReference>
<dbReference type="Pfam" id="PF23410">
    <property type="entry name" value="Beta-prop_VPS8"/>
    <property type="match status" value="1"/>
</dbReference>
<dbReference type="OrthoDB" id="289913at2759"/>
<gene>
    <name evidence="5" type="ORF">PACLA_8A066847</name>
</gene>
<dbReference type="InterPro" id="IPR045111">
    <property type="entry name" value="Vps41/Vps8"/>
</dbReference>
<reference evidence="5" key="1">
    <citation type="submission" date="2020-04" db="EMBL/GenBank/DDBJ databases">
        <authorList>
            <person name="Alioto T."/>
            <person name="Alioto T."/>
            <person name="Gomez Garrido J."/>
        </authorList>
    </citation>
    <scope>NUCLEOTIDE SEQUENCE</scope>
    <source>
        <strain evidence="5">A484AB</strain>
    </source>
</reference>
<dbReference type="SUPFAM" id="SSF50978">
    <property type="entry name" value="WD40 repeat-like"/>
    <property type="match status" value="1"/>
</dbReference>
<dbReference type="GO" id="GO:0006623">
    <property type="term" value="P:protein targeting to vacuole"/>
    <property type="evidence" value="ECO:0007669"/>
    <property type="project" value="InterPro"/>
</dbReference>
<organism evidence="5 6">
    <name type="scientific">Paramuricea clavata</name>
    <name type="common">Red gorgonian</name>
    <name type="synonym">Violescent sea-whip</name>
    <dbReference type="NCBI Taxonomy" id="317549"/>
    <lineage>
        <taxon>Eukaryota</taxon>
        <taxon>Metazoa</taxon>
        <taxon>Cnidaria</taxon>
        <taxon>Anthozoa</taxon>
        <taxon>Octocorallia</taxon>
        <taxon>Malacalcyonacea</taxon>
        <taxon>Plexauridae</taxon>
        <taxon>Paramuricea</taxon>
    </lineage>
</organism>
<dbReference type="PROSITE" id="PS50089">
    <property type="entry name" value="ZF_RING_2"/>
    <property type="match status" value="1"/>
</dbReference>